<evidence type="ECO:0000313" key="3">
    <source>
        <dbReference type="Proteomes" id="UP001209885"/>
    </source>
</evidence>
<feature type="chain" id="PRO_5045839776" evidence="1">
    <location>
        <begin position="23"/>
        <end position="319"/>
    </location>
</feature>
<dbReference type="InterPro" id="IPR019861">
    <property type="entry name" value="PorP/SprF_Bacteroidetes"/>
</dbReference>
<feature type="signal peptide" evidence="1">
    <location>
        <begin position="1"/>
        <end position="22"/>
    </location>
</feature>
<organism evidence="2 3">
    <name type="scientific">Mangrovivirga halotolerans</name>
    <dbReference type="NCBI Taxonomy" id="2993936"/>
    <lineage>
        <taxon>Bacteria</taxon>
        <taxon>Pseudomonadati</taxon>
        <taxon>Bacteroidota</taxon>
        <taxon>Cytophagia</taxon>
        <taxon>Cytophagales</taxon>
        <taxon>Mangrovivirgaceae</taxon>
        <taxon>Mangrovivirga</taxon>
    </lineage>
</organism>
<dbReference type="Proteomes" id="UP001209885">
    <property type="component" value="Unassembled WGS sequence"/>
</dbReference>
<name>A0ABT3RXT4_9BACT</name>
<dbReference type="EMBL" id="JAPFQN010000012">
    <property type="protein sequence ID" value="MCX2745945.1"/>
    <property type="molecule type" value="Genomic_DNA"/>
</dbReference>
<accession>A0ABT3RXT4</accession>
<sequence length="319" mass="36038">MRLRYFFTCISSFLLLANVSMAQQDVPLSQFMFNKVYYNPAYSGVEGITKFTALHRTQWAGYNTTFDGVGGNPVTQMLSMNTALLKMSSGVGFYIVNDQLGPQNNLEIQGSFAYHLKVGDSKLSFGVRAGAFSQTIDFDQYRAVNPDDPLLGEGKETQIRPDLSIGAWYQHEDFYIGVSSAHITEAEFDFNVESLRNPIKTHLYFMGGYDYDLNYDFTVTPSLLVRTDLVQYSFDVAVLGTYKEKMYAGLSYRQEEAIIAMLGYSFLKENAMKVGYAFDYIVSEQSAKQATSHEIMLSYTLPVLPPAAKKVIRTPRFRH</sequence>
<evidence type="ECO:0000313" key="2">
    <source>
        <dbReference type="EMBL" id="MCX2745945.1"/>
    </source>
</evidence>
<comment type="caution">
    <text evidence="2">The sequence shown here is derived from an EMBL/GenBank/DDBJ whole genome shotgun (WGS) entry which is preliminary data.</text>
</comment>
<dbReference type="NCBIfam" id="TIGR03519">
    <property type="entry name" value="T9SS_PorP_fam"/>
    <property type="match status" value="1"/>
</dbReference>
<keyword evidence="3" id="KW-1185">Reference proteome</keyword>
<evidence type="ECO:0000256" key="1">
    <source>
        <dbReference type="SAM" id="SignalP"/>
    </source>
</evidence>
<protein>
    <submittedName>
        <fullName evidence="2">Type IX secretion system membrane protein PorP/SprF</fullName>
    </submittedName>
</protein>
<dbReference type="RefSeq" id="WP_266058567.1">
    <property type="nucleotide sequence ID" value="NZ_JAPFQN010000012.1"/>
</dbReference>
<keyword evidence="1" id="KW-0732">Signal</keyword>
<dbReference type="Pfam" id="PF11751">
    <property type="entry name" value="PorP_SprF"/>
    <property type="match status" value="1"/>
</dbReference>
<gene>
    <name evidence="2" type="ORF">OO013_18840</name>
</gene>
<reference evidence="2 3" key="1">
    <citation type="submission" date="2022-11" db="EMBL/GenBank/DDBJ databases">
        <title>The characterization of three novel Bacteroidetes species and genomic analysis of their roles in tidal elemental geochemical cycles.</title>
        <authorList>
            <person name="Ma K."/>
        </authorList>
    </citation>
    <scope>NUCLEOTIDE SEQUENCE [LARGE SCALE GENOMIC DNA]</scope>
    <source>
        <strain evidence="2 3">M17</strain>
    </source>
</reference>
<proteinExistence type="predicted"/>